<dbReference type="AlphaFoldDB" id="A0A9D4D8G4"/>
<organism evidence="1 2">
    <name type="scientific">Dreissena polymorpha</name>
    <name type="common">Zebra mussel</name>
    <name type="synonym">Mytilus polymorpha</name>
    <dbReference type="NCBI Taxonomy" id="45954"/>
    <lineage>
        <taxon>Eukaryota</taxon>
        <taxon>Metazoa</taxon>
        <taxon>Spiralia</taxon>
        <taxon>Lophotrochozoa</taxon>
        <taxon>Mollusca</taxon>
        <taxon>Bivalvia</taxon>
        <taxon>Autobranchia</taxon>
        <taxon>Heteroconchia</taxon>
        <taxon>Euheterodonta</taxon>
        <taxon>Imparidentia</taxon>
        <taxon>Neoheterodontei</taxon>
        <taxon>Myida</taxon>
        <taxon>Dreissenoidea</taxon>
        <taxon>Dreissenidae</taxon>
        <taxon>Dreissena</taxon>
    </lineage>
</organism>
<protein>
    <submittedName>
        <fullName evidence="1">Uncharacterized protein</fullName>
    </submittedName>
</protein>
<reference evidence="1" key="2">
    <citation type="submission" date="2020-11" db="EMBL/GenBank/DDBJ databases">
        <authorList>
            <person name="McCartney M.A."/>
            <person name="Auch B."/>
            <person name="Kono T."/>
            <person name="Mallez S."/>
            <person name="Becker A."/>
            <person name="Gohl D.M."/>
            <person name="Silverstein K.A.T."/>
            <person name="Koren S."/>
            <person name="Bechman K.B."/>
            <person name="Herman A."/>
            <person name="Abrahante J.E."/>
            <person name="Garbe J."/>
        </authorList>
    </citation>
    <scope>NUCLEOTIDE SEQUENCE</scope>
    <source>
        <strain evidence="1">Duluth1</strain>
        <tissue evidence="1">Whole animal</tissue>
    </source>
</reference>
<accession>A0A9D4D8G4</accession>
<comment type="caution">
    <text evidence="1">The sequence shown here is derived from an EMBL/GenBank/DDBJ whole genome shotgun (WGS) entry which is preliminary data.</text>
</comment>
<sequence length="321" mass="37531">MARNMRGKKKHSTRKERIVLKTAQDVARNPSEDEEFSYHLSRFLETVAINENVIPFRRKIMFSFERAMTTIIKAMWGNRRVYVFGSQIEGTTTMKLMSDTDYLHRVDMFRLFLDSEIPPLQPHNQQVFLKMSTSGCASQFCVLTILDPSTLAMRFQKLDPTRDPVDIVNFFLKDWTTINGMIPHTIMFHNKNITNQHPVILQQAKIHGPAESIRNIDNVYACYCKSLPKQCKFVFKRPRPGHWPSEKTLKKAKKYGVFIVPQGPPKSTNICTYDYFEYQWRISTNLTERLFMFSLDTVHLKAFVLTKMIKRSYLPQNIKTG</sequence>
<name>A0A9D4D8G4_DREPO</name>
<proteinExistence type="predicted"/>
<reference evidence="1" key="1">
    <citation type="journal article" date="2019" name="bioRxiv">
        <title>The Genome of the Zebra Mussel, Dreissena polymorpha: A Resource for Invasive Species Research.</title>
        <authorList>
            <person name="McCartney M.A."/>
            <person name="Auch B."/>
            <person name="Kono T."/>
            <person name="Mallez S."/>
            <person name="Zhang Y."/>
            <person name="Obille A."/>
            <person name="Becker A."/>
            <person name="Abrahante J.E."/>
            <person name="Garbe J."/>
            <person name="Badalamenti J.P."/>
            <person name="Herman A."/>
            <person name="Mangelson H."/>
            <person name="Liachko I."/>
            <person name="Sullivan S."/>
            <person name="Sone E.D."/>
            <person name="Koren S."/>
            <person name="Silverstein K.A.T."/>
            <person name="Beckman K.B."/>
            <person name="Gohl D.M."/>
        </authorList>
    </citation>
    <scope>NUCLEOTIDE SEQUENCE</scope>
    <source>
        <strain evidence="1">Duluth1</strain>
        <tissue evidence="1">Whole animal</tissue>
    </source>
</reference>
<gene>
    <name evidence="1" type="ORF">DPMN_047271</name>
</gene>
<dbReference type="Proteomes" id="UP000828390">
    <property type="component" value="Unassembled WGS sequence"/>
</dbReference>
<keyword evidence="2" id="KW-1185">Reference proteome</keyword>
<evidence type="ECO:0000313" key="2">
    <source>
        <dbReference type="Proteomes" id="UP000828390"/>
    </source>
</evidence>
<evidence type="ECO:0000313" key="1">
    <source>
        <dbReference type="EMBL" id="KAH3740565.1"/>
    </source>
</evidence>
<dbReference type="EMBL" id="JAIWYP010000011">
    <property type="protein sequence ID" value="KAH3740565.1"/>
    <property type="molecule type" value="Genomic_DNA"/>
</dbReference>